<feature type="domain" description="DUF1918" evidence="2">
    <location>
        <begin position="19"/>
        <end position="75"/>
    </location>
</feature>
<reference evidence="3" key="1">
    <citation type="submission" date="2021-12" db="EMBL/GenBank/DDBJ databases">
        <title>Discovery of the Pendulisporaceae a myxobacterial family with distinct sporulation behavior and unique specialized metabolism.</title>
        <authorList>
            <person name="Garcia R."/>
            <person name="Popoff A."/>
            <person name="Bader C.D."/>
            <person name="Loehr J."/>
            <person name="Walesch S."/>
            <person name="Walt C."/>
            <person name="Boldt J."/>
            <person name="Bunk B."/>
            <person name="Haeckl F.J.F.P.J."/>
            <person name="Gunesch A.P."/>
            <person name="Birkelbach J."/>
            <person name="Nuebel U."/>
            <person name="Pietschmann T."/>
            <person name="Bach T."/>
            <person name="Mueller R."/>
        </authorList>
    </citation>
    <scope>NUCLEOTIDE SEQUENCE</scope>
    <source>
        <strain evidence="3">MSr11367</strain>
    </source>
</reference>
<evidence type="ECO:0000256" key="1">
    <source>
        <dbReference type="SAM" id="MobiDB-lite"/>
    </source>
</evidence>
<keyword evidence="4" id="KW-1185">Reference proteome</keyword>
<feature type="region of interest" description="Disordered" evidence="1">
    <location>
        <begin position="61"/>
        <end position="84"/>
    </location>
</feature>
<dbReference type="EMBL" id="CP089983">
    <property type="protein sequence ID" value="WXB00549.1"/>
    <property type="molecule type" value="Genomic_DNA"/>
</dbReference>
<accession>A0ABZ2KPF1</accession>
<evidence type="ECO:0000313" key="4">
    <source>
        <dbReference type="Proteomes" id="UP001374803"/>
    </source>
</evidence>
<gene>
    <name evidence="3" type="ORF">LVJ94_26950</name>
</gene>
<evidence type="ECO:0000313" key="3">
    <source>
        <dbReference type="EMBL" id="WXB00549.1"/>
    </source>
</evidence>
<sequence length="84" mass="9329">MTINVPFRKDDRVTKEAFMHASKGDRLVVHGRVVGQKDHVVEIVEVLGPNGSPPYRVRAENGHETIMSPGPDTIVDHRKASDTE</sequence>
<protein>
    <submittedName>
        <fullName evidence="3">DUF1918 domain-containing protein</fullName>
    </submittedName>
</protein>
<dbReference type="SUPFAM" id="SSF50118">
    <property type="entry name" value="Cell growth inhibitor/plasmid maintenance toxic component"/>
    <property type="match status" value="1"/>
</dbReference>
<dbReference type="Proteomes" id="UP001374803">
    <property type="component" value="Chromosome"/>
</dbReference>
<dbReference type="Pfam" id="PF08940">
    <property type="entry name" value="DUF1918"/>
    <property type="match status" value="1"/>
</dbReference>
<proteinExistence type="predicted"/>
<organism evidence="3 4">
    <name type="scientific">Pendulispora rubella</name>
    <dbReference type="NCBI Taxonomy" id="2741070"/>
    <lineage>
        <taxon>Bacteria</taxon>
        <taxon>Pseudomonadati</taxon>
        <taxon>Myxococcota</taxon>
        <taxon>Myxococcia</taxon>
        <taxon>Myxococcales</taxon>
        <taxon>Sorangiineae</taxon>
        <taxon>Pendulisporaceae</taxon>
        <taxon>Pendulispora</taxon>
    </lineage>
</organism>
<feature type="compositionally biased region" description="Basic and acidic residues" evidence="1">
    <location>
        <begin position="74"/>
        <end position="84"/>
    </location>
</feature>
<dbReference type="Gene3D" id="2.30.30.440">
    <property type="entry name" value="Domain of unknown function DUF1918"/>
    <property type="match status" value="1"/>
</dbReference>
<dbReference type="RefSeq" id="WP_394830151.1">
    <property type="nucleotide sequence ID" value="NZ_CP089929.1"/>
</dbReference>
<evidence type="ECO:0000259" key="2">
    <source>
        <dbReference type="Pfam" id="PF08940"/>
    </source>
</evidence>
<name>A0ABZ2KPF1_9BACT</name>
<dbReference type="InterPro" id="IPR015035">
    <property type="entry name" value="DUF1918"/>
</dbReference>